<reference evidence="2 3" key="1">
    <citation type="submission" date="2019-08" db="EMBL/GenBank/DDBJ databases">
        <authorList>
            <person name="Peeters C."/>
        </authorList>
    </citation>
    <scope>NUCLEOTIDE SEQUENCE [LARGE SCALE GENOMIC DNA]</scope>
    <source>
        <strain evidence="2 3">LMG 20602</strain>
    </source>
</reference>
<gene>
    <name evidence="2" type="primary">recF_1</name>
    <name evidence="2" type="ORF">PCA20602_03014</name>
</gene>
<protein>
    <submittedName>
        <fullName evidence="2">DNA replication and repair protein RecF</fullName>
    </submittedName>
</protein>
<sequence>MKLISLAIKNFRCYREEMIVPISDLTTLVGKNDIGKSSILEALEIFFNNDTVKI</sequence>
<dbReference type="Proteomes" id="UP000366065">
    <property type="component" value="Unassembled WGS sequence"/>
</dbReference>
<evidence type="ECO:0000313" key="2">
    <source>
        <dbReference type="EMBL" id="VVE18446.1"/>
    </source>
</evidence>
<evidence type="ECO:0000259" key="1">
    <source>
        <dbReference type="Pfam" id="PF13175"/>
    </source>
</evidence>
<dbReference type="EMBL" id="CABPRV010000007">
    <property type="protein sequence ID" value="VVE18446.1"/>
    <property type="molecule type" value="Genomic_DNA"/>
</dbReference>
<proteinExistence type="predicted"/>
<keyword evidence="3" id="KW-1185">Reference proteome</keyword>
<comment type="caution">
    <text evidence="2">The sequence shown here is derived from an EMBL/GenBank/DDBJ whole genome shotgun (WGS) entry which is preliminary data.</text>
</comment>
<name>A0ABY6W2H7_9BURK</name>
<organism evidence="2 3">
    <name type="scientific">Pandoraea capi</name>
    <dbReference type="NCBI Taxonomy" id="2508286"/>
    <lineage>
        <taxon>Bacteria</taxon>
        <taxon>Pseudomonadati</taxon>
        <taxon>Pseudomonadota</taxon>
        <taxon>Betaproteobacteria</taxon>
        <taxon>Burkholderiales</taxon>
        <taxon>Burkholderiaceae</taxon>
        <taxon>Pandoraea</taxon>
    </lineage>
</organism>
<dbReference type="InterPro" id="IPR027417">
    <property type="entry name" value="P-loop_NTPase"/>
</dbReference>
<evidence type="ECO:0000313" key="3">
    <source>
        <dbReference type="Proteomes" id="UP000366065"/>
    </source>
</evidence>
<dbReference type="RefSeq" id="WP_150721915.1">
    <property type="nucleotide sequence ID" value="NZ_CABPRV010000007.1"/>
</dbReference>
<dbReference type="InterPro" id="IPR041685">
    <property type="entry name" value="AAA_GajA/Old/RecF-like"/>
</dbReference>
<feature type="domain" description="Endonuclease GajA/Old nuclease/RecF-like AAA" evidence="1">
    <location>
        <begin position="1"/>
        <end position="50"/>
    </location>
</feature>
<dbReference type="SUPFAM" id="SSF52540">
    <property type="entry name" value="P-loop containing nucleoside triphosphate hydrolases"/>
    <property type="match status" value="1"/>
</dbReference>
<dbReference type="Gene3D" id="3.40.50.300">
    <property type="entry name" value="P-loop containing nucleotide triphosphate hydrolases"/>
    <property type="match status" value="1"/>
</dbReference>
<dbReference type="Pfam" id="PF13175">
    <property type="entry name" value="AAA_15"/>
    <property type="match status" value="1"/>
</dbReference>
<accession>A0ABY6W2H7</accession>